<dbReference type="AlphaFoldDB" id="A0A7G6YAM4"/>
<dbReference type="Gene3D" id="3.40.800.10">
    <property type="entry name" value="Ureohydrolase domain"/>
    <property type="match status" value="1"/>
</dbReference>
<name>A0A7G6YAM4_9MICO</name>
<comment type="similarity">
    <text evidence="4">Belongs to the arginase family.</text>
</comment>
<evidence type="ECO:0000313" key="7">
    <source>
        <dbReference type="Proteomes" id="UP000515511"/>
    </source>
</evidence>
<dbReference type="InterPro" id="IPR006035">
    <property type="entry name" value="Ureohydrolase"/>
</dbReference>
<evidence type="ECO:0000256" key="4">
    <source>
        <dbReference type="PROSITE-ProRule" id="PRU00742"/>
    </source>
</evidence>
<evidence type="ECO:0000256" key="2">
    <source>
        <dbReference type="ARBA" id="ARBA00022801"/>
    </source>
</evidence>
<sequence length="295" mass="31035">MSTVVDQDPANPLSQMPRESGQAKTAGPTVTAFVDGVSGHNDRARHATLTLAKTLGRRLEAKVGVIGEGASQGQSLGWWAALDQARPELDALTERAEHSLRTAAFSAFCLTRNAAALATLPAVARAHPDAAIVWLGAHPCLHTPTTTRTGDLSGMALGGATGLWKSGHGGDVALSNVVLLGARDLDQAEKHIIANSPIRNIPAGPRMQEELAATIAGREVFVHFSADVLQPGIVLTDYQIANGLTIDNVVATARTLAGERVIGLQLSELEHDPTDRFNTSAQLVVEMLAPLLPRV</sequence>
<evidence type="ECO:0000256" key="1">
    <source>
        <dbReference type="ARBA" id="ARBA00022723"/>
    </source>
</evidence>
<dbReference type="GO" id="GO:0004053">
    <property type="term" value="F:arginase activity"/>
    <property type="evidence" value="ECO:0007669"/>
    <property type="project" value="TreeGrafter"/>
</dbReference>
<protein>
    <submittedName>
        <fullName evidence="6">Arginase family protein</fullName>
    </submittedName>
</protein>
<dbReference type="RefSeq" id="WP_185275007.1">
    <property type="nucleotide sequence ID" value="NZ_CP043641.1"/>
</dbReference>
<accession>A0A7G6YAM4</accession>
<feature type="region of interest" description="Disordered" evidence="5">
    <location>
        <begin position="1"/>
        <end position="27"/>
    </location>
</feature>
<keyword evidence="1" id="KW-0479">Metal-binding</keyword>
<evidence type="ECO:0000256" key="5">
    <source>
        <dbReference type="SAM" id="MobiDB-lite"/>
    </source>
</evidence>
<dbReference type="PANTHER" id="PTHR43782:SF3">
    <property type="entry name" value="ARGINASE"/>
    <property type="match status" value="1"/>
</dbReference>
<dbReference type="Pfam" id="PF00491">
    <property type="entry name" value="Arginase"/>
    <property type="match status" value="1"/>
</dbReference>
<dbReference type="InterPro" id="IPR023696">
    <property type="entry name" value="Ureohydrolase_dom_sf"/>
</dbReference>
<dbReference type="GO" id="GO:0005829">
    <property type="term" value="C:cytosol"/>
    <property type="evidence" value="ECO:0007669"/>
    <property type="project" value="TreeGrafter"/>
</dbReference>
<dbReference type="SUPFAM" id="SSF52768">
    <property type="entry name" value="Arginase/deacetylase"/>
    <property type="match status" value="1"/>
</dbReference>
<keyword evidence="3" id="KW-0464">Manganese</keyword>
<dbReference type="EMBL" id="CP043641">
    <property type="protein sequence ID" value="QNE35539.1"/>
    <property type="molecule type" value="Genomic_DNA"/>
</dbReference>
<dbReference type="KEGG" id="lse:F1C12_10635"/>
<dbReference type="PANTHER" id="PTHR43782">
    <property type="entry name" value="ARGINASE"/>
    <property type="match status" value="1"/>
</dbReference>
<dbReference type="PROSITE" id="PS51409">
    <property type="entry name" value="ARGINASE_2"/>
    <property type="match status" value="1"/>
</dbReference>
<gene>
    <name evidence="6" type="ORF">F1C12_10635</name>
</gene>
<evidence type="ECO:0000256" key="3">
    <source>
        <dbReference type="ARBA" id="ARBA00023211"/>
    </source>
</evidence>
<dbReference type="GO" id="GO:0030145">
    <property type="term" value="F:manganese ion binding"/>
    <property type="evidence" value="ECO:0007669"/>
    <property type="project" value="TreeGrafter"/>
</dbReference>
<proteinExistence type="inferred from homology"/>
<evidence type="ECO:0000313" key="6">
    <source>
        <dbReference type="EMBL" id="QNE35539.1"/>
    </source>
</evidence>
<organism evidence="6 7">
    <name type="scientific">Leifsonia shinshuensis</name>
    <dbReference type="NCBI Taxonomy" id="150026"/>
    <lineage>
        <taxon>Bacteria</taxon>
        <taxon>Bacillati</taxon>
        <taxon>Actinomycetota</taxon>
        <taxon>Actinomycetes</taxon>
        <taxon>Micrococcales</taxon>
        <taxon>Microbacteriaceae</taxon>
        <taxon>Leifsonia</taxon>
    </lineage>
</organism>
<keyword evidence="2" id="KW-0378">Hydrolase</keyword>
<dbReference type="Proteomes" id="UP000515511">
    <property type="component" value="Chromosome"/>
</dbReference>
<reference evidence="7" key="1">
    <citation type="submission" date="2019-09" db="EMBL/GenBank/DDBJ databases">
        <title>Antimicrobial potential of Antarctic Bacteria.</title>
        <authorList>
            <person name="Benaud N."/>
            <person name="Edwards R.J."/>
            <person name="Ferrari B.C."/>
        </authorList>
    </citation>
    <scope>NUCLEOTIDE SEQUENCE [LARGE SCALE GENOMIC DNA]</scope>
    <source>
        <strain evidence="7">INR9</strain>
    </source>
</reference>